<keyword evidence="1" id="KW-0560">Oxidoreductase</keyword>
<keyword evidence="4" id="KW-1185">Reference proteome</keyword>
<comment type="caution">
    <text evidence="3">The sequence shown here is derived from an EMBL/GenBank/DDBJ whole genome shotgun (WGS) entry which is preliminary data.</text>
</comment>
<dbReference type="InterPro" id="IPR015955">
    <property type="entry name" value="Lactate_DH/Glyco_Ohase_4_C"/>
</dbReference>
<dbReference type="Proteomes" id="UP000467841">
    <property type="component" value="Unassembled WGS sequence"/>
</dbReference>
<evidence type="ECO:0000256" key="2">
    <source>
        <dbReference type="ARBA" id="ARBA00023027"/>
    </source>
</evidence>
<gene>
    <name evidence="3" type="ORF">MERR_LOCUS30587</name>
</gene>
<dbReference type="PANTHER" id="PTHR11540">
    <property type="entry name" value="MALATE AND LACTATE DEHYDROGENASE"/>
    <property type="match status" value="1"/>
</dbReference>
<protein>
    <submittedName>
        <fullName evidence="3">Uncharacterized protein</fullName>
    </submittedName>
</protein>
<dbReference type="GO" id="GO:0005739">
    <property type="term" value="C:mitochondrion"/>
    <property type="evidence" value="ECO:0007669"/>
    <property type="project" value="TreeGrafter"/>
</dbReference>
<dbReference type="GO" id="GO:0030060">
    <property type="term" value="F:L-malate dehydrogenase (NAD+) activity"/>
    <property type="evidence" value="ECO:0007669"/>
    <property type="project" value="TreeGrafter"/>
</dbReference>
<dbReference type="EMBL" id="CACVBM020001276">
    <property type="protein sequence ID" value="CAA7043352.1"/>
    <property type="molecule type" value="Genomic_DNA"/>
</dbReference>
<organism evidence="3 4">
    <name type="scientific">Microthlaspi erraticum</name>
    <dbReference type="NCBI Taxonomy" id="1685480"/>
    <lineage>
        <taxon>Eukaryota</taxon>
        <taxon>Viridiplantae</taxon>
        <taxon>Streptophyta</taxon>
        <taxon>Embryophyta</taxon>
        <taxon>Tracheophyta</taxon>
        <taxon>Spermatophyta</taxon>
        <taxon>Magnoliopsida</taxon>
        <taxon>eudicotyledons</taxon>
        <taxon>Gunneridae</taxon>
        <taxon>Pentapetalae</taxon>
        <taxon>rosids</taxon>
        <taxon>malvids</taxon>
        <taxon>Brassicales</taxon>
        <taxon>Brassicaceae</taxon>
        <taxon>Coluteocarpeae</taxon>
        <taxon>Microthlaspi</taxon>
    </lineage>
</organism>
<dbReference type="PANTHER" id="PTHR11540:SF16">
    <property type="entry name" value="MALATE DEHYDROGENASE, MITOCHONDRIAL"/>
    <property type="match status" value="1"/>
</dbReference>
<keyword evidence="2" id="KW-0520">NAD</keyword>
<accession>A0A6D2JT15</accession>
<reference evidence="3" key="1">
    <citation type="submission" date="2020-01" db="EMBL/GenBank/DDBJ databases">
        <authorList>
            <person name="Mishra B."/>
        </authorList>
    </citation>
    <scope>NUCLEOTIDE SEQUENCE [LARGE SCALE GENOMIC DNA]</scope>
</reference>
<evidence type="ECO:0000256" key="1">
    <source>
        <dbReference type="ARBA" id="ARBA00023002"/>
    </source>
</evidence>
<proteinExistence type="predicted"/>
<sequence>MVLFVADVLKQMGVYDPRKLIALDRAEDVYKCLFVESPLVKGVRFFTSTVKLGKQGVEDFDESELEGLTKHETRELRFLQKELTH</sequence>
<dbReference type="Gene3D" id="3.90.110.10">
    <property type="entry name" value="Lactate dehydrogenase/glycoside hydrolase, family 4, C-terminal"/>
    <property type="match status" value="1"/>
</dbReference>
<evidence type="ECO:0000313" key="4">
    <source>
        <dbReference type="Proteomes" id="UP000467841"/>
    </source>
</evidence>
<evidence type="ECO:0000313" key="3">
    <source>
        <dbReference type="EMBL" id="CAA7043352.1"/>
    </source>
</evidence>
<dbReference type="AlphaFoldDB" id="A0A6D2JT15"/>
<name>A0A6D2JT15_9BRAS</name>